<dbReference type="Proteomes" id="UP001627154">
    <property type="component" value="Unassembled WGS sequence"/>
</dbReference>
<dbReference type="EMBL" id="JBJJXI010000070">
    <property type="protein sequence ID" value="KAL3396584.1"/>
    <property type="molecule type" value="Genomic_DNA"/>
</dbReference>
<proteinExistence type="predicted"/>
<comment type="caution">
    <text evidence="3">The sequence shown here is derived from an EMBL/GenBank/DDBJ whole genome shotgun (WGS) entry which is preliminary data.</text>
</comment>
<evidence type="ECO:0000313" key="3">
    <source>
        <dbReference type="EMBL" id="KAL3396584.1"/>
    </source>
</evidence>
<evidence type="ECO:0000313" key="4">
    <source>
        <dbReference type="Proteomes" id="UP001627154"/>
    </source>
</evidence>
<keyword evidence="2" id="KW-0812">Transmembrane</keyword>
<dbReference type="AlphaFoldDB" id="A0ABD2WVG9"/>
<feature type="compositionally biased region" description="Basic and acidic residues" evidence="1">
    <location>
        <begin position="408"/>
        <end position="424"/>
    </location>
</feature>
<reference evidence="3 4" key="1">
    <citation type="journal article" date="2024" name="bioRxiv">
        <title>A reference genome for Trichogramma kaykai: A tiny desert-dwelling parasitoid wasp with competing sex-ratio distorters.</title>
        <authorList>
            <person name="Culotta J."/>
            <person name="Lindsey A.R."/>
        </authorList>
    </citation>
    <scope>NUCLEOTIDE SEQUENCE [LARGE SCALE GENOMIC DNA]</scope>
    <source>
        <strain evidence="3 4">KSX58</strain>
    </source>
</reference>
<feature type="compositionally biased region" description="Basic and acidic residues" evidence="1">
    <location>
        <begin position="165"/>
        <end position="196"/>
    </location>
</feature>
<evidence type="ECO:0000256" key="1">
    <source>
        <dbReference type="SAM" id="MobiDB-lite"/>
    </source>
</evidence>
<feature type="transmembrane region" description="Helical" evidence="2">
    <location>
        <begin position="52"/>
        <end position="71"/>
    </location>
</feature>
<feature type="region of interest" description="Disordered" evidence="1">
    <location>
        <begin position="397"/>
        <end position="474"/>
    </location>
</feature>
<organism evidence="3 4">
    <name type="scientific">Trichogramma kaykai</name>
    <dbReference type="NCBI Taxonomy" id="54128"/>
    <lineage>
        <taxon>Eukaryota</taxon>
        <taxon>Metazoa</taxon>
        <taxon>Ecdysozoa</taxon>
        <taxon>Arthropoda</taxon>
        <taxon>Hexapoda</taxon>
        <taxon>Insecta</taxon>
        <taxon>Pterygota</taxon>
        <taxon>Neoptera</taxon>
        <taxon>Endopterygota</taxon>
        <taxon>Hymenoptera</taxon>
        <taxon>Apocrita</taxon>
        <taxon>Proctotrupomorpha</taxon>
        <taxon>Chalcidoidea</taxon>
        <taxon>Trichogrammatidae</taxon>
        <taxon>Trichogramma</taxon>
    </lineage>
</organism>
<feature type="region of interest" description="Disordered" evidence="1">
    <location>
        <begin position="217"/>
        <end position="245"/>
    </location>
</feature>
<gene>
    <name evidence="3" type="ORF">TKK_009469</name>
</gene>
<evidence type="ECO:0000256" key="2">
    <source>
        <dbReference type="SAM" id="Phobius"/>
    </source>
</evidence>
<sequence length="491" mass="56448">MKEQWKRLDTDAKLLVNVSEGGHVPISIQVPYQALGQPRDDCCKRTLLTLRLLILLVLLGFSSWLLISTYYNYHLLVDTDKDVAEEYPTDDTEPTSFIEEIVAKQAIPVDVNIIVDGSFEKDAVDSHEIHEEVNESETSDKADPDKLFHILTAEIPVVEVEDSDYYTKTEGEDEKKNDEKSVDEVDRSMQSSEDDHQAISWLDALDQTLNFLSEFEKDDDVPDSENSNEETNSSQNSREKHTDASSIETQFAQVHKNYETSGVPASLPAEQDVTLLRYVARHLEHIVGKNSQLLVWYYENKNDKIFADNPWDVRRQAAELLYSDDITTYSKSFETVWKLIQYLNLEEGSDAATEEYIVNRLRTKQHMFYTLYEKQVYDDQEIALFIQGINTMELRNIGTPPATQATPSEDKTTKKDEIVPRTSEDDPEPKQSTVSYAETENPDDLELRTNGTTDYSEPYMSHITADKSSEEEEKDMNGFLSVYDHDYFYDY</sequence>
<keyword evidence="2" id="KW-0472">Membrane</keyword>
<keyword evidence="2" id="KW-1133">Transmembrane helix</keyword>
<feature type="region of interest" description="Disordered" evidence="1">
    <location>
        <begin position="162"/>
        <end position="196"/>
    </location>
</feature>
<keyword evidence="4" id="KW-1185">Reference proteome</keyword>
<feature type="compositionally biased region" description="Acidic residues" evidence="1">
    <location>
        <begin position="217"/>
        <end position="228"/>
    </location>
</feature>
<accession>A0ABD2WVG9</accession>
<name>A0ABD2WVG9_9HYME</name>
<protein>
    <submittedName>
        <fullName evidence="3">Uncharacterized protein</fullName>
    </submittedName>
</protein>